<dbReference type="Proteomes" id="UP000269019">
    <property type="component" value="Chromosome"/>
</dbReference>
<evidence type="ECO:0000256" key="6">
    <source>
        <dbReference type="ARBA" id="ARBA00012402"/>
    </source>
</evidence>
<dbReference type="GO" id="GO:0006783">
    <property type="term" value="P:heme biosynthetic process"/>
    <property type="evidence" value="ECO:0007669"/>
    <property type="project" value="UniProtKB-UniRule"/>
</dbReference>
<dbReference type="GO" id="GO:0004729">
    <property type="term" value="F:oxygen-dependent protoporphyrinogen oxidase activity"/>
    <property type="evidence" value="ECO:0007669"/>
    <property type="project" value="UniProtKB-UniRule"/>
</dbReference>
<evidence type="ECO:0000259" key="13">
    <source>
        <dbReference type="Pfam" id="PF01593"/>
    </source>
</evidence>
<dbReference type="Gene3D" id="3.90.660.20">
    <property type="entry name" value="Protoporphyrinogen oxidase, mitochondrial, domain 2"/>
    <property type="match status" value="1"/>
</dbReference>
<dbReference type="KEGG" id="ccho:CCHOA_10475"/>
<evidence type="ECO:0000256" key="2">
    <source>
        <dbReference type="ARBA" id="ARBA00001974"/>
    </source>
</evidence>
<dbReference type="InterPro" id="IPR004572">
    <property type="entry name" value="Protoporphyrinogen_oxidase"/>
</dbReference>
<keyword evidence="10 12" id="KW-0560">Oxidoreductase</keyword>
<dbReference type="OrthoDB" id="4496419at2"/>
<dbReference type="PANTHER" id="PTHR42923:SF3">
    <property type="entry name" value="PROTOPORPHYRINOGEN OXIDASE"/>
    <property type="match status" value="1"/>
</dbReference>
<evidence type="ECO:0000256" key="10">
    <source>
        <dbReference type="ARBA" id="ARBA00023002"/>
    </source>
</evidence>
<feature type="domain" description="Amine oxidase" evidence="13">
    <location>
        <begin position="10"/>
        <end position="467"/>
    </location>
</feature>
<evidence type="ECO:0000256" key="7">
    <source>
        <dbReference type="ARBA" id="ARBA00019046"/>
    </source>
</evidence>
<evidence type="ECO:0000256" key="12">
    <source>
        <dbReference type="RuleBase" id="RU364052"/>
    </source>
</evidence>
<keyword evidence="15" id="KW-1185">Reference proteome</keyword>
<comment type="catalytic activity">
    <reaction evidence="1">
        <text>coproporphyrinogen III + 3 O2 = coproporphyrin III + 3 H2O2</text>
        <dbReference type="Rhea" id="RHEA:43436"/>
        <dbReference type="ChEBI" id="CHEBI:15379"/>
        <dbReference type="ChEBI" id="CHEBI:16240"/>
        <dbReference type="ChEBI" id="CHEBI:57309"/>
        <dbReference type="ChEBI" id="CHEBI:131725"/>
        <dbReference type="EC" id="1.3.3.15"/>
    </reaction>
    <physiologicalReaction direction="left-to-right" evidence="1">
        <dbReference type="Rhea" id="RHEA:43437"/>
    </physiologicalReaction>
</comment>
<evidence type="ECO:0000256" key="4">
    <source>
        <dbReference type="ARBA" id="ARBA00004744"/>
    </source>
</evidence>
<evidence type="ECO:0000313" key="14">
    <source>
        <dbReference type="EMBL" id="AZA14474.1"/>
    </source>
</evidence>
<dbReference type="EMBL" id="CP033896">
    <property type="protein sequence ID" value="AZA14474.1"/>
    <property type="molecule type" value="Genomic_DNA"/>
</dbReference>
<evidence type="ECO:0000256" key="8">
    <source>
        <dbReference type="ARBA" id="ARBA00022630"/>
    </source>
</evidence>
<organism evidence="14 15">
    <name type="scientific">Corynebacterium choanae</name>
    <dbReference type="NCBI Taxonomy" id="1862358"/>
    <lineage>
        <taxon>Bacteria</taxon>
        <taxon>Bacillati</taxon>
        <taxon>Actinomycetota</taxon>
        <taxon>Actinomycetes</taxon>
        <taxon>Mycobacteriales</taxon>
        <taxon>Corynebacteriaceae</taxon>
        <taxon>Corynebacterium</taxon>
    </lineage>
</organism>
<evidence type="ECO:0000256" key="1">
    <source>
        <dbReference type="ARBA" id="ARBA00001755"/>
    </source>
</evidence>
<keyword evidence="12" id="KW-0963">Cytoplasm</keyword>
<dbReference type="Gene3D" id="3.50.50.60">
    <property type="entry name" value="FAD/NAD(P)-binding domain"/>
    <property type="match status" value="1"/>
</dbReference>
<dbReference type="InterPro" id="IPR036188">
    <property type="entry name" value="FAD/NAD-bd_sf"/>
</dbReference>
<dbReference type="InterPro" id="IPR002937">
    <property type="entry name" value="Amino_oxidase"/>
</dbReference>
<evidence type="ECO:0000256" key="3">
    <source>
        <dbReference type="ARBA" id="ARBA00002185"/>
    </source>
</evidence>
<dbReference type="RefSeq" id="WP_123929873.1">
    <property type="nucleotide sequence ID" value="NZ_CP033896.1"/>
</dbReference>
<evidence type="ECO:0000256" key="9">
    <source>
        <dbReference type="ARBA" id="ARBA00022827"/>
    </source>
</evidence>
<keyword evidence="11 12" id="KW-0350">Heme biosynthesis</keyword>
<dbReference type="AlphaFoldDB" id="A0A3G6JEA7"/>
<dbReference type="NCBIfam" id="NF008841">
    <property type="entry name" value="PRK11883.1-1"/>
    <property type="match status" value="1"/>
</dbReference>
<comment type="cofactor">
    <cofactor evidence="2 12">
        <name>FAD</name>
        <dbReference type="ChEBI" id="CHEBI:57692"/>
    </cofactor>
</comment>
<dbReference type="UniPathway" id="UPA00252"/>
<comment type="function">
    <text evidence="3 12">Involved in coproporphyrin-dependent heme b biosynthesis. Catalyzes the oxidation of coproporphyrinogen III to coproporphyrin III.</text>
</comment>
<proteinExistence type="inferred from homology"/>
<sequence length="470" mass="49677">MKYAVIGAGLAGLVAAKEITDRDPAATIDVFEADERIGGKLLTVPFQTGPVDVGAEAYLAFREDAVEYFTDLGLADAMVSPSTAGSLIYSGGKLHPMPQQTMMGIPSASAALGGLVDEHTAAQIDSEAQRDPIDWQIGQDCSVGQLVRDRFGEQVVEHVVCAFLGGVYSAHADDLGLRATVPQLAKAFDTLVEQGKPVTLTAGCKLVDEMRRASSTQQTHTTPQTRPVFGSFTGGYTMVYEALADAIRGDIYLDTFITGIRVDGEQYVLQGAPTDGRYDRLLVATPAPMTASLLKQVAPAAVEHIRQIQLASSVVVAMRFATGAGLPNNSGILVATDEPLHAKAFTFSSMKWPHLGQRDGVLVRASFGRLGDTTALQVDEDTLVDWALADLQTMTGFDGVADGVEEIFVQRWFGGIPQYGPGHGEIVAAALAELAELPGVAVTGAWVHGVGVPAVIADARAAADRLIDQQ</sequence>
<dbReference type="SUPFAM" id="SSF54373">
    <property type="entry name" value="FAD-linked reductases, C-terminal domain"/>
    <property type="match status" value="1"/>
</dbReference>
<accession>A0A3G6JEA7</accession>
<comment type="similarity">
    <text evidence="5 12">Belongs to the protoporphyrinogen/coproporphyrinogen oxidase family. Coproporphyrinogen III oxidase subfamily.</text>
</comment>
<name>A0A3G6JEA7_9CORY</name>
<dbReference type="EC" id="1.3.3.15" evidence="6 12"/>
<dbReference type="GO" id="GO:0005737">
    <property type="term" value="C:cytoplasm"/>
    <property type="evidence" value="ECO:0007669"/>
    <property type="project" value="UniProtKB-SubCell"/>
</dbReference>
<comment type="pathway">
    <text evidence="4 12">Porphyrin-containing compound metabolism; protoheme biosynthesis.</text>
</comment>
<reference evidence="14 15" key="1">
    <citation type="submission" date="2018-11" db="EMBL/GenBank/DDBJ databases">
        <authorList>
            <person name="Kleinhagauer T."/>
            <person name="Glaeser S.P."/>
            <person name="Spergser J."/>
            <person name="Ruckert C."/>
            <person name="Kaempfer P."/>
            <person name="Busse H.-J."/>
        </authorList>
    </citation>
    <scope>NUCLEOTIDE SEQUENCE [LARGE SCALE GENOMIC DNA]</scope>
    <source>
        <strain evidence="14 15">200CH</strain>
    </source>
</reference>
<keyword evidence="8 12" id="KW-0285">Flavoprotein</keyword>
<dbReference type="PANTHER" id="PTHR42923">
    <property type="entry name" value="PROTOPORPHYRINOGEN OXIDASE"/>
    <property type="match status" value="1"/>
</dbReference>
<keyword evidence="9 12" id="KW-0274">FAD</keyword>
<gene>
    <name evidence="14" type="primary">hemY</name>
    <name evidence="14" type="ORF">CCHOA_10475</name>
</gene>
<dbReference type="InterPro" id="IPR050464">
    <property type="entry name" value="Zeta_carotene_desat/Oxidored"/>
</dbReference>
<protein>
    <recommendedName>
        <fullName evidence="7 12">Coproporphyrinogen III oxidase</fullName>
        <ecNumber evidence="6 12">1.3.3.15</ecNumber>
    </recommendedName>
</protein>
<comment type="subcellular location">
    <subcellularLocation>
        <location evidence="12">Cytoplasm</location>
    </subcellularLocation>
</comment>
<evidence type="ECO:0000256" key="5">
    <source>
        <dbReference type="ARBA" id="ARBA00008310"/>
    </source>
</evidence>
<dbReference type="SUPFAM" id="SSF51905">
    <property type="entry name" value="FAD/NAD(P)-binding domain"/>
    <property type="match status" value="1"/>
</dbReference>
<dbReference type="NCBIfam" id="TIGR00562">
    <property type="entry name" value="proto_IX_ox"/>
    <property type="match status" value="1"/>
</dbReference>
<dbReference type="Pfam" id="PF01593">
    <property type="entry name" value="Amino_oxidase"/>
    <property type="match status" value="1"/>
</dbReference>
<evidence type="ECO:0000256" key="11">
    <source>
        <dbReference type="ARBA" id="ARBA00023133"/>
    </source>
</evidence>
<dbReference type="Gene3D" id="1.10.3110.10">
    <property type="entry name" value="protoporphyrinogen ix oxidase, domain 3"/>
    <property type="match status" value="1"/>
</dbReference>
<evidence type="ECO:0000313" key="15">
    <source>
        <dbReference type="Proteomes" id="UP000269019"/>
    </source>
</evidence>